<dbReference type="PROSITE" id="PS00662">
    <property type="entry name" value="T2SP_E"/>
    <property type="match status" value="1"/>
</dbReference>
<reference evidence="3 4" key="1">
    <citation type="submission" date="2019-08" db="EMBL/GenBank/DDBJ databases">
        <title>Pelomicrobium methylotrophicum gen. nov., sp. nov. a moderately thermophilic, facultatively anaerobic, lithoautotrophic and methylotrophic bacterium isolated from a terrestrial mud volcano.</title>
        <authorList>
            <person name="Slobodkina G.B."/>
            <person name="Merkel A.Y."/>
            <person name="Slobodkin A.I."/>
        </authorList>
    </citation>
    <scope>NUCLEOTIDE SEQUENCE [LARGE SCALE GENOMIC DNA]</scope>
    <source>
        <strain evidence="3 4">SM250</strain>
    </source>
</reference>
<comment type="caution">
    <text evidence="3">The sequence shown here is derived from an EMBL/GenBank/DDBJ whole genome shotgun (WGS) entry which is preliminary data.</text>
</comment>
<keyword evidence="4" id="KW-1185">Reference proteome</keyword>
<dbReference type="GO" id="GO:0005524">
    <property type="term" value="F:ATP binding"/>
    <property type="evidence" value="ECO:0007669"/>
    <property type="project" value="InterPro"/>
</dbReference>
<evidence type="ECO:0000259" key="2">
    <source>
        <dbReference type="PROSITE" id="PS00662"/>
    </source>
</evidence>
<dbReference type="InterPro" id="IPR006321">
    <property type="entry name" value="PilT/PilU"/>
</dbReference>
<accession>A0A5C7EP88</accession>
<dbReference type="OrthoDB" id="5790493at2"/>
<dbReference type="GO" id="GO:0016887">
    <property type="term" value="F:ATP hydrolysis activity"/>
    <property type="evidence" value="ECO:0007669"/>
    <property type="project" value="InterPro"/>
</dbReference>
<dbReference type="CDD" id="cd01131">
    <property type="entry name" value="PilT"/>
    <property type="match status" value="1"/>
</dbReference>
<dbReference type="InterPro" id="IPR050921">
    <property type="entry name" value="T4SS_GSP_E_ATPase"/>
</dbReference>
<dbReference type="SUPFAM" id="SSF52540">
    <property type="entry name" value="P-loop containing nucleoside triphosphate hydrolases"/>
    <property type="match status" value="1"/>
</dbReference>
<dbReference type="PANTHER" id="PTHR30486:SF12">
    <property type="entry name" value="TYPE IV PILUS ATPASE PILU"/>
    <property type="match status" value="1"/>
</dbReference>
<dbReference type="AlphaFoldDB" id="A0A5C7EP88"/>
<proteinExistence type="inferred from homology"/>
<dbReference type="Gene3D" id="3.40.50.300">
    <property type="entry name" value="P-loop containing nucleotide triphosphate hydrolases"/>
    <property type="match status" value="1"/>
</dbReference>
<dbReference type="NCBIfam" id="TIGR01420">
    <property type="entry name" value="pilT_fam"/>
    <property type="match status" value="1"/>
</dbReference>
<feature type="domain" description="Bacterial type II secretion system protein E" evidence="2">
    <location>
        <begin position="193"/>
        <end position="207"/>
    </location>
</feature>
<evidence type="ECO:0000313" key="4">
    <source>
        <dbReference type="Proteomes" id="UP000321201"/>
    </source>
</evidence>
<dbReference type="Gene3D" id="3.30.450.90">
    <property type="match status" value="1"/>
</dbReference>
<dbReference type="Proteomes" id="UP000321201">
    <property type="component" value="Unassembled WGS sequence"/>
</dbReference>
<evidence type="ECO:0000256" key="1">
    <source>
        <dbReference type="ARBA" id="ARBA00006611"/>
    </source>
</evidence>
<dbReference type="PANTHER" id="PTHR30486">
    <property type="entry name" value="TWITCHING MOTILITY PROTEIN PILT"/>
    <property type="match status" value="1"/>
</dbReference>
<sequence>MIIAPLLKLMVEKQASDLFFTVGAPIQIKINGVCMPVNDKPLESDQMIKLAYGLMTEDQIRTFEATMEMNFSFNLPEVANYRVNIFRQRGDVAMVIRHIKSTIPTIEELNLPLILKDLIMERRGLILVVGPTGSGKSSTLAAMIEYRSANRTGHILTVEDPIEFVFKHRKSIVNQREIGTDTISYSNALTNAMREAPDLLMIGEIRDRETLRHGIIYALTGHLCISTLHANNSYHALSRIINFFPYETRAALLADLAVSLKAIISQRLVRGVDGKLLPAVEILLNTTHISELIKKGEIDAIKEAMETTVSPGSQTFEQALFKMYQAGKITREEAMAQADSPTNLAALIDYGQLRVNEAGMKAAFSATEELPIKIDLMDK</sequence>
<dbReference type="InParanoid" id="A0A5C7EP88"/>
<dbReference type="EMBL" id="VPFL01000001">
    <property type="protein sequence ID" value="TXF13685.1"/>
    <property type="molecule type" value="Genomic_DNA"/>
</dbReference>
<gene>
    <name evidence="3" type="ORF">FR698_00810</name>
</gene>
<dbReference type="RefSeq" id="WP_147798271.1">
    <property type="nucleotide sequence ID" value="NZ_VPFL01000001.1"/>
</dbReference>
<dbReference type="InterPro" id="IPR001482">
    <property type="entry name" value="T2SS/T4SS_dom"/>
</dbReference>
<dbReference type="Pfam" id="PF00437">
    <property type="entry name" value="T2SSE"/>
    <property type="match status" value="1"/>
</dbReference>
<name>A0A5C7EP88_9PROT</name>
<dbReference type="InterPro" id="IPR027417">
    <property type="entry name" value="P-loop_NTPase"/>
</dbReference>
<comment type="similarity">
    <text evidence="1">Belongs to the GSP E family.</text>
</comment>
<organism evidence="3 4">
    <name type="scientific">Pelomicrobium methylotrophicum</name>
    <dbReference type="NCBI Taxonomy" id="2602750"/>
    <lineage>
        <taxon>Bacteria</taxon>
        <taxon>Pseudomonadati</taxon>
        <taxon>Pseudomonadota</taxon>
        <taxon>Hydrogenophilia</taxon>
        <taxon>Hydrogenophilia incertae sedis</taxon>
        <taxon>Pelomicrobium</taxon>
    </lineage>
</organism>
<protein>
    <submittedName>
        <fullName evidence="3">PilT/PilU family type 4a pilus ATPase</fullName>
    </submittedName>
</protein>
<evidence type="ECO:0000313" key="3">
    <source>
        <dbReference type="EMBL" id="TXF13685.1"/>
    </source>
</evidence>